<name>A0A916NW63_9BACL</name>
<proteinExistence type="predicted"/>
<evidence type="ECO:0000313" key="3">
    <source>
        <dbReference type="EMBL" id="CAG7614300.1"/>
    </source>
</evidence>
<evidence type="ECO:0000259" key="2">
    <source>
        <dbReference type="Pfam" id="PF05368"/>
    </source>
</evidence>
<accession>A0A916NW63</accession>
<dbReference type="Pfam" id="PF05368">
    <property type="entry name" value="NmrA"/>
    <property type="match status" value="1"/>
</dbReference>
<dbReference type="PANTHER" id="PTHR42748">
    <property type="entry name" value="NITROGEN METABOLITE REPRESSION PROTEIN NMRA FAMILY MEMBER"/>
    <property type="match status" value="1"/>
</dbReference>
<dbReference type="Proteomes" id="UP000693672">
    <property type="component" value="Unassembled WGS sequence"/>
</dbReference>
<keyword evidence="1" id="KW-0521">NADP</keyword>
<organism evidence="3 4">
    <name type="scientific">Paenibacillus solanacearum</name>
    <dbReference type="NCBI Taxonomy" id="2048548"/>
    <lineage>
        <taxon>Bacteria</taxon>
        <taxon>Bacillati</taxon>
        <taxon>Bacillota</taxon>
        <taxon>Bacilli</taxon>
        <taxon>Bacillales</taxon>
        <taxon>Paenibacillaceae</taxon>
        <taxon>Paenibacillus</taxon>
    </lineage>
</organism>
<reference evidence="3" key="1">
    <citation type="submission" date="2021-06" db="EMBL/GenBank/DDBJ databases">
        <authorList>
            <person name="Criscuolo A."/>
        </authorList>
    </citation>
    <scope>NUCLEOTIDE SEQUENCE</scope>
    <source>
        <strain evidence="3">CIP111600</strain>
    </source>
</reference>
<dbReference type="PANTHER" id="PTHR42748:SF7">
    <property type="entry name" value="NMRA LIKE REDOX SENSOR 1-RELATED"/>
    <property type="match status" value="1"/>
</dbReference>
<comment type="caution">
    <text evidence="3">The sequence shown here is derived from an EMBL/GenBank/DDBJ whole genome shotgun (WGS) entry which is preliminary data.</text>
</comment>
<dbReference type="CDD" id="cd05251">
    <property type="entry name" value="NmrA_like_SDR_a"/>
    <property type="match status" value="1"/>
</dbReference>
<dbReference type="EMBL" id="CAJVAS010000005">
    <property type="protein sequence ID" value="CAG7614300.1"/>
    <property type="molecule type" value="Genomic_DNA"/>
</dbReference>
<dbReference type="AlphaFoldDB" id="A0A916NW63"/>
<dbReference type="InterPro" id="IPR051164">
    <property type="entry name" value="NmrA-like_oxidored"/>
</dbReference>
<feature type="domain" description="NmrA-like" evidence="2">
    <location>
        <begin position="5"/>
        <end position="255"/>
    </location>
</feature>
<evidence type="ECO:0000256" key="1">
    <source>
        <dbReference type="ARBA" id="ARBA00022857"/>
    </source>
</evidence>
<sequence>MASFNKTVLVLGATGQQGGAVAAHLLTDGWQVRAFARDTSSKAAQALAQAGAQLVSGDMGERTSLDAAMQGVYGVFSVQPPIWEPSDASTTVEIQLGKNVADAAKDARVQHFVYSSNSGADKQSRFRYFAKWEIEQYIKSLGLQATILRPSGFMESYVSPFYGVQNGTLAEATNPDVPAKCIAVDDIGVFAMLAFKHPDKFLGKTIEIAGDALTPPSIAAALTRATGRPVNYVQIPIETVRQHNEILARIYEWLNGDGYEVDFPTLRNLHPGLMNLDTWLEKKGKAMFEVLFRSNQASE</sequence>
<dbReference type="InterPro" id="IPR008030">
    <property type="entry name" value="NmrA-like"/>
</dbReference>
<dbReference type="RefSeq" id="WP_218091492.1">
    <property type="nucleotide sequence ID" value="NZ_CAJVAS010000005.1"/>
</dbReference>
<protein>
    <recommendedName>
        <fullName evidence="2">NmrA-like domain-containing protein</fullName>
    </recommendedName>
</protein>
<keyword evidence="4" id="KW-1185">Reference proteome</keyword>
<gene>
    <name evidence="3" type="ORF">PAESOLCIP111_01696</name>
</gene>
<evidence type="ECO:0000313" key="4">
    <source>
        <dbReference type="Proteomes" id="UP000693672"/>
    </source>
</evidence>